<keyword evidence="3 9" id="KW-0418">Kinase</keyword>
<dbReference type="Proteomes" id="UP000245207">
    <property type="component" value="Unassembled WGS sequence"/>
</dbReference>
<dbReference type="GO" id="GO:0005524">
    <property type="term" value="F:ATP binding"/>
    <property type="evidence" value="ECO:0007669"/>
    <property type="project" value="UniProtKB-UniRule"/>
</dbReference>
<dbReference type="GO" id="GO:0004674">
    <property type="term" value="F:protein serine/threonine kinase activity"/>
    <property type="evidence" value="ECO:0007669"/>
    <property type="project" value="UniProtKB-KW"/>
</dbReference>
<dbReference type="AlphaFoldDB" id="A0A2U1KGQ2"/>
<dbReference type="PROSITE" id="PS00107">
    <property type="entry name" value="PROTEIN_KINASE_ATP"/>
    <property type="match status" value="1"/>
</dbReference>
<evidence type="ECO:0000256" key="3">
    <source>
        <dbReference type="ARBA" id="ARBA00022777"/>
    </source>
</evidence>
<dbReference type="InterPro" id="IPR008271">
    <property type="entry name" value="Ser/Thr_kinase_AS"/>
</dbReference>
<reference evidence="9 10" key="1">
    <citation type="journal article" date="2018" name="Mol. Plant">
        <title>The genome of Artemisia annua provides insight into the evolution of Asteraceae family and artemisinin biosynthesis.</title>
        <authorList>
            <person name="Shen Q."/>
            <person name="Zhang L."/>
            <person name="Liao Z."/>
            <person name="Wang S."/>
            <person name="Yan T."/>
            <person name="Shi P."/>
            <person name="Liu M."/>
            <person name="Fu X."/>
            <person name="Pan Q."/>
            <person name="Wang Y."/>
            <person name="Lv Z."/>
            <person name="Lu X."/>
            <person name="Zhang F."/>
            <person name="Jiang W."/>
            <person name="Ma Y."/>
            <person name="Chen M."/>
            <person name="Hao X."/>
            <person name="Li L."/>
            <person name="Tang Y."/>
            <person name="Lv G."/>
            <person name="Zhou Y."/>
            <person name="Sun X."/>
            <person name="Brodelius P.E."/>
            <person name="Rose J.K.C."/>
            <person name="Tang K."/>
        </authorList>
    </citation>
    <scope>NUCLEOTIDE SEQUENCE [LARGE SCALE GENOMIC DNA]</scope>
    <source>
        <strain evidence="10">cv. Huhao1</strain>
        <tissue evidence="9">Leaf</tissue>
    </source>
</reference>
<accession>A0A2U1KGQ2</accession>
<dbReference type="STRING" id="35608.A0A2U1KGQ2"/>
<evidence type="ECO:0000256" key="7">
    <source>
        <dbReference type="SAM" id="MobiDB-lite"/>
    </source>
</evidence>
<evidence type="ECO:0000256" key="4">
    <source>
        <dbReference type="ARBA" id="ARBA00022840"/>
    </source>
</evidence>
<dbReference type="PANTHER" id="PTHR48011">
    <property type="entry name" value="CCR4-NOT TRANSCRIPTIONAL COMPLEX SUBUNIT CAF120-RELATED"/>
    <property type="match status" value="1"/>
</dbReference>
<dbReference type="PANTHER" id="PTHR48011:SF21">
    <property type="entry name" value="PROTEIN KINASE DOMAIN-CONTAINING PROTEIN"/>
    <property type="match status" value="1"/>
</dbReference>
<evidence type="ECO:0000256" key="2">
    <source>
        <dbReference type="ARBA" id="ARBA00022741"/>
    </source>
</evidence>
<dbReference type="PROSITE" id="PS50011">
    <property type="entry name" value="PROTEIN_KINASE_DOM"/>
    <property type="match status" value="1"/>
</dbReference>
<evidence type="ECO:0000256" key="1">
    <source>
        <dbReference type="ARBA" id="ARBA00022679"/>
    </source>
</evidence>
<comment type="similarity">
    <text evidence="6">Belongs to the protein kinase superfamily.</text>
</comment>
<dbReference type="SMART" id="SM00220">
    <property type="entry name" value="S_TKc"/>
    <property type="match status" value="1"/>
</dbReference>
<dbReference type="Pfam" id="PF00069">
    <property type="entry name" value="Pkinase"/>
    <property type="match status" value="1"/>
</dbReference>
<feature type="region of interest" description="Disordered" evidence="7">
    <location>
        <begin position="1"/>
        <end position="27"/>
    </location>
</feature>
<comment type="caution">
    <text evidence="9">The sequence shown here is derived from an EMBL/GenBank/DDBJ whole genome shotgun (WGS) entry which is preliminary data.</text>
</comment>
<dbReference type="GO" id="GO:0007165">
    <property type="term" value="P:signal transduction"/>
    <property type="evidence" value="ECO:0007669"/>
    <property type="project" value="TreeGrafter"/>
</dbReference>
<dbReference type="EMBL" id="PKPP01019034">
    <property type="protein sequence ID" value="PWA35964.1"/>
    <property type="molecule type" value="Genomic_DNA"/>
</dbReference>
<dbReference type="InterPro" id="IPR017441">
    <property type="entry name" value="Protein_kinase_ATP_BS"/>
</dbReference>
<dbReference type="OrthoDB" id="8693905at2759"/>
<evidence type="ECO:0000259" key="8">
    <source>
        <dbReference type="PROSITE" id="PS50011"/>
    </source>
</evidence>
<keyword evidence="1" id="KW-0808">Transferase</keyword>
<evidence type="ECO:0000313" key="9">
    <source>
        <dbReference type="EMBL" id="PWA35964.1"/>
    </source>
</evidence>
<dbReference type="SUPFAM" id="SSF56112">
    <property type="entry name" value="Protein kinase-like (PK-like)"/>
    <property type="match status" value="1"/>
</dbReference>
<keyword evidence="4 5" id="KW-0067">ATP-binding</keyword>
<feature type="binding site" evidence="5">
    <location>
        <position position="79"/>
    </location>
    <ligand>
        <name>ATP</name>
        <dbReference type="ChEBI" id="CHEBI:30616"/>
    </ligand>
</feature>
<keyword evidence="10" id="KW-1185">Reference proteome</keyword>
<dbReference type="PROSITE" id="PS00108">
    <property type="entry name" value="PROTEIN_KINASE_ST"/>
    <property type="match status" value="1"/>
</dbReference>
<evidence type="ECO:0000256" key="5">
    <source>
        <dbReference type="PROSITE-ProRule" id="PRU10141"/>
    </source>
</evidence>
<name>A0A2U1KGQ2_ARTAN</name>
<protein>
    <submittedName>
        <fullName evidence="9">Phosphorylase kinase, gamma catalytic subunit</fullName>
    </submittedName>
</protein>
<evidence type="ECO:0000256" key="6">
    <source>
        <dbReference type="RuleBase" id="RU000304"/>
    </source>
</evidence>
<organism evidence="9 10">
    <name type="scientific">Artemisia annua</name>
    <name type="common">Sweet wormwood</name>
    <dbReference type="NCBI Taxonomy" id="35608"/>
    <lineage>
        <taxon>Eukaryota</taxon>
        <taxon>Viridiplantae</taxon>
        <taxon>Streptophyta</taxon>
        <taxon>Embryophyta</taxon>
        <taxon>Tracheophyta</taxon>
        <taxon>Spermatophyta</taxon>
        <taxon>Magnoliopsida</taxon>
        <taxon>eudicotyledons</taxon>
        <taxon>Gunneridae</taxon>
        <taxon>Pentapetalae</taxon>
        <taxon>asterids</taxon>
        <taxon>campanulids</taxon>
        <taxon>Asterales</taxon>
        <taxon>Asteraceae</taxon>
        <taxon>Asteroideae</taxon>
        <taxon>Anthemideae</taxon>
        <taxon>Artemisiinae</taxon>
        <taxon>Artemisia</taxon>
    </lineage>
</organism>
<gene>
    <name evidence="9" type="ORF">CTI12_AA604610</name>
</gene>
<proteinExistence type="inferred from homology"/>
<dbReference type="Gene3D" id="1.10.510.10">
    <property type="entry name" value="Transferase(Phosphotransferase) domain 1"/>
    <property type="match status" value="1"/>
</dbReference>
<keyword evidence="2 5" id="KW-0547">Nucleotide-binding</keyword>
<dbReference type="InterPro" id="IPR000719">
    <property type="entry name" value="Prot_kinase_dom"/>
</dbReference>
<dbReference type="InterPro" id="IPR052751">
    <property type="entry name" value="Plant_MAPKKK"/>
</dbReference>
<dbReference type="InterPro" id="IPR011009">
    <property type="entry name" value="Kinase-like_dom_sf"/>
</dbReference>
<sequence length="334" mass="37045">MDSNSNESNTKKRSMTGKQNVYEAKRSKQEDNTNINIYGDGASWFRGSIIGKGRYGSVFVANLNTESGYTSYPSIMAVKSAEVSASGSLKKEKEVMDDIRGSPYVIKCYGDEITKGENNKRAYNLLLEYASGGTLANLIKKSHGKGLLENDVKRYARSILKGLSHVHKRGYVHCDLKPDNVLLVANKSNDGYIAKIGDLGLAKRVEQSKKNDSGRYWRGNPLYFSPEAVVNGVQKQAADIWAFGIIMFEMLAGNPPWHLYKGLGINKVLKRISYESEIESVMVSAGISEEGKSFLKGCLCKKVMCRLSADMLLDHPFLKGLVEDDVDEVDEIQQ</sequence>
<keyword evidence="6" id="KW-0723">Serine/threonine-protein kinase</keyword>
<evidence type="ECO:0000313" key="10">
    <source>
        <dbReference type="Proteomes" id="UP000245207"/>
    </source>
</evidence>
<dbReference type="Gene3D" id="3.30.200.20">
    <property type="entry name" value="Phosphorylase Kinase, domain 1"/>
    <property type="match status" value="1"/>
</dbReference>
<feature type="domain" description="Protein kinase" evidence="8">
    <location>
        <begin position="44"/>
        <end position="318"/>
    </location>
</feature>